<name>A0A9D1DS43_9FIRM</name>
<dbReference type="AlphaFoldDB" id="A0A9D1DS43"/>
<reference evidence="2" key="2">
    <citation type="journal article" date="2021" name="PeerJ">
        <title>Extensive microbial diversity within the chicken gut microbiome revealed by metagenomics and culture.</title>
        <authorList>
            <person name="Gilroy R."/>
            <person name="Ravi A."/>
            <person name="Getino M."/>
            <person name="Pursley I."/>
            <person name="Horton D.L."/>
            <person name="Alikhan N.F."/>
            <person name="Baker D."/>
            <person name="Gharbi K."/>
            <person name="Hall N."/>
            <person name="Watson M."/>
            <person name="Adriaenssens E.M."/>
            <person name="Foster-Nyarko E."/>
            <person name="Jarju S."/>
            <person name="Secka A."/>
            <person name="Antonio M."/>
            <person name="Oren A."/>
            <person name="Chaudhuri R.R."/>
            <person name="La Ragione R."/>
            <person name="Hildebrand F."/>
            <person name="Pallen M.J."/>
        </authorList>
    </citation>
    <scope>NUCLEOTIDE SEQUENCE</scope>
    <source>
        <strain evidence="2">ChiSjej1B19-7085</strain>
    </source>
</reference>
<comment type="caution">
    <text evidence="2">The sequence shown here is derived from an EMBL/GenBank/DDBJ whole genome shotgun (WGS) entry which is preliminary data.</text>
</comment>
<reference evidence="2" key="1">
    <citation type="submission" date="2020-10" db="EMBL/GenBank/DDBJ databases">
        <authorList>
            <person name="Gilroy R."/>
        </authorList>
    </citation>
    <scope>NUCLEOTIDE SEQUENCE</scope>
    <source>
        <strain evidence="2">ChiSjej1B19-7085</strain>
    </source>
</reference>
<proteinExistence type="predicted"/>
<sequence>MSDPLELQQQRQQQVQLTATQQLNMQRQNRTFQLQNEAEVFAQHQQQKDQILSRRAELYQMGRVKDMELERVAAPPQAAPPVSQLSERKRKKIDKKRKNNLKKAQKKHVTGATADTLPMMEQVKSFHKDMARGAVPMDRTFGFDAKLFSPDFPEEQECSIDVKKGMITLEKLRALRENPGDDPPLAIIGIRTNITLIAPLENALRTVLASNGVDMDTGNAITDARRVAEAKAARAQAVAEYEKAMANIKTTMGEQAENYFSASLQEKQEEVGRNDLQNRNPVTADLDFAFHYQPLEDEFVKTRESIDGNPEQYAAYKEIVDSRYQMYLDANRRIAEYGRRIFALKEQAKQYPESSRLRSVLEDRAIYLTNSKELDHLQSIAAQQYETIRYLMEGRPFSESMQYMYKILEDEYGIQSKQREEQKEELETFSQWSRERQEVFRWLPPSQQQDTMRMSKQISDQRIHRENVMEAYSTQLEHCGKDLRALKNLLHGARVNETGAPLNVEEGRYMLEDGQRIRAYLSNDPAVSGPLLASVVEEISNYPYLEADVEEELKKRPAEFHALLNRNVYMQNMIADHPEYFSTLPKETMDRLDAAMRFGVAISMYAGALAAAYGVEFNRGEIYEEQAPVQTFAAQLDMYRENYETAKEDYRKRTGG</sequence>
<evidence type="ECO:0000313" key="3">
    <source>
        <dbReference type="Proteomes" id="UP000886785"/>
    </source>
</evidence>
<accession>A0A9D1DS43</accession>
<dbReference type="Proteomes" id="UP000886785">
    <property type="component" value="Unassembled WGS sequence"/>
</dbReference>
<feature type="region of interest" description="Disordered" evidence="1">
    <location>
        <begin position="72"/>
        <end position="111"/>
    </location>
</feature>
<feature type="compositionally biased region" description="Basic residues" evidence="1">
    <location>
        <begin position="88"/>
        <end position="109"/>
    </location>
</feature>
<evidence type="ECO:0000256" key="1">
    <source>
        <dbReference type="SAM" id="MobiDB-lite"/>
    </source>
</evidence>
<evidence type="ECO:0000313" key="2">
    <source>
        <dbReference type="EMBL" id="HIR57859.1"/>
    </source>
</evidence>
<gene>
    <name evidence="2" type="ORF">IAA54_09315</name>
</gene>
<protein>
    <submittedName>
        <fullName evidence="2">Uncharacterized protein</fullName>
    </submittedName>
</protein>
<organism evidence="2 3">
    <name type="scientific">Candidatus Gallacutalibacter pullicola</name>
    <dbReference type="NCBI Taxonomy" id="2840830"/>
    <lineage>
        <taxon>Bacteria</taxon>
        <taxon>Bacillati</taxon>
        <taxon>Bacillota</taxon>
        <taxon>Clostridia</taxon>
        <taxon>Eubacteriales</taxon>
        <taxon>Candidatus Gallacutalibacter</taxon>
    </lineage>
</organism>
<dbReference type="EMBL" id="DVHF01000110">
    <property type="protein sequence ID" value="HIR57859.1"/>
    <property type="molecule type" value="Genomic_DNA"/>
</dbReference>